<evidence type="ECO:0000313" key="6">
    <source>
        <dbReference type="EMBL" id="MCZ8514382.1"/>
    </source>
</evidence>
<feature type="domain" description="EamA" evidence="5">
    <location>
        <begin position="244"/>
        <end position="318"/>
    </location>
</feature>
<evidence type="ECO:0000256" key="1">
    <source>
        <dbReference type="ARBA" id="ARBA00004127"/>
    </source>
</evidence>
<feature type="transmembrane region" description="Helical" evidence="4">
    <location>
        <begin position="88"/>
        <end position="108"/>
    </location>
</feature>
<comment type="subcellular location">
    <subcellularLocation>
        <location evidence="1">Endomembrane system</location>
        <topology evidence="1">Multi-pass membrane protein</topology>
    </subcellularLocation>
</comment>
<sequence>MWFVFAAASALCFGLRGILYQWTSRRPINRNLLLFGVYLSGTLIALAVNAAYRQPWTGAVWIGALMGLFSFIANASMYKGYSVGKTSLIAMFTALPPVVVVLLAFGLWGEKLNGWQTAAFLVILAGLMLIRYSNDLSLKNLQGAGWGVLTMLFFGLTDLTSKAATLSGAANLPTLIVMYGAGTALFGASWGMGQVRERRTRALLTASSRETAAAAETRRQGGSGDGNGASQRGGIEIERVFWTPKRTLLWGMAVGISNVCGMMLVLPAFKLGMTGLVSVVIASNVVIVLLYARLVLKEKFSRLETGGLLLALLGIVVIRLAAL</sequence>
<keyword evidence="7" id="KW-1185">Reference proteome</keyword>
<dbReference type="PANTHER" id="PTHR22911:SF137">
    <property type="entry name" value="SOLUTE CARRIER FAMILY 35 MEMBER G2-RELATED"/>
    <property type="match status" value="1"/>
</dbReference>
<dbReference type="InterPro" id="IPR000620">
    <property type="entry name" value="EamA_dom"/>
</dbReference>
<dbReference type="Proteomes" id="UP001527882">
    <property type="component" value="Unassembled WGS sequence"/>
</dbReference>
<evidence type="ECO:0000259" key="5">
    <source>
        <dbReference type="Pfam" id="PF00892"/>
    </source>
</evidence>
<feature type="domain" description="EamA" evidence="5">
    <location>
        <begin position="2"/>
        <end position="131"/>
    </location>
</feature>
<feature type="transmembrane region" description="Helical" evidence="4">
    <location>
        <begin position="248"/>
        <end position="269"/>
    </location>
</feature>
<proteinExistence type="inferred from homology"/>
<feature type="transmembrane region" description="Helical" evidence="4">
    <location>
        <begin position="32"/>
        <end position="52"/>
    </location>
</feature>
<feature type="transmembrane region" description="Helical" evidence="4">
    <location>
        <begin position="58"/>
        <end position="76"/>
    </location>
</feature>
<dbReference type="RefSeq" id="WP_269882896.1">
    <property type="nucleotide sequence ID" value="NZ_JAQAGZ010000011.1"/>
</dbReference>
<keyword evidence="4" id="KW-0812">Transmembrane</keyword>
<organism evidence="6 7">
    <name type="scientific">Paenibacillus gyeongsangnamensis</name>
    <dbReference type="NCBI Taxonomy" id="3388067"/>
    <lineage>
        <taxon>Bacteria</taxon>
        <taxon>Bacillati</taxon>
        <taxon>Bacillota</taxon>
        <taxon>Bacilli</taxon>
        <taxon>Bacillales</taxon>
        <taxon>Paenibacillaceae</taxon>
        <taxon>Paenibacillus</taxon>
    </lineage>
</organism>
<accession>A0ABT4QBW5</accession>
<evidence type="ECO:0000256" key="2">
    <source>
        <dbReference type="ARBA" id="ARBA00007362"/>
    </source>
</evidence>
<dbReference type="SUPFAM" id="SSF103481">
    <property type="entry name" value="Multidrug resistance efflux transporter EmrE"/>
    <property type="match status" value="2"/>
</dbReference>
<feature type="transmembrane region" description="Helical" evidence="4">
    <location>
        <begin position="144"/>
        <end position="164"/>
    </location>
</feature>
<comment type="caution">
    <text evidence="6">The sequence shown here is derived from an EMBL/GenBank/DDBJ whole genome shotgun (WGS) entry which is preliminary data.</text>
</comment>
<feature type="transmembrane region" description="Helical" evidence="4">
    <location>
        <begin position="114"/>
        <end position="132"/>
    </location>
</feature>
<feature type="transmembrane region" description="Helical" evidence="4">
    <location>
        <begin position="275"/>
        <end position="296"/>
    </location>
</feature>
<reference evidence="6 7" key="1">
    <citation type="submission" date="2022-12" db="EMBL/GenBank/DDBJ databases">
        <title>Draft genome sequence of Paenibacillus sp. dW9.</title>
        <authorList>
            <person name="Choi E.-W."/>
            <person name="Kim D.-U."/>
        </authorList>
    </citation>
    <scope>NUCLEOTIDE SEQUENCE [LARGE SCALE GENOMIC DNA]</scope>
    <source>
        <strain evidence="7">dW9</strain>
    </source>
</reference>
<feature type="region of interest" description="Disordered" evidence="3">
    <location>
        <begin position="208"/>
        <end position="231"/>
    </location>
</feature>
<comment type="similarity">
    <text evidence="2">Belongs to the EamA transporter family.</text>
</comment>
<name>A0ABT4QBW5_9BACL</name>
<dbReference type="PANTHER" id="PTHR22911">
    <property type="entry name" value="ACYL-MALONYL CONDENSING ENZYME-RELATED"/>
    <property type="match status" value="1"/>
</dbReference>
<protein>
    <submittedName>
        <fullName evidence="6">DMT family transporter</fullName>
    </submittedName>
</protein>
<evidence type="ECO:0000256" key="4">
    <source>
        <dbReference type="SAM" id="Phobius"/>
    </source>
</evidence>
<dbReference type="Gene3D" id="1.10.3730.20">
    <property type="match status" value="2"/>
</dbReference>
<feature type="transmembrane region" description="Helical" evidence="4">
    <location>
        <begin position="6"/>
        <end position="23"/>
    </location>
</feature>
<dbReference type="Pfam" id="PF00892">
    <property type="entry name" value="EamA"/>
    <property type="match status" value="2"/>
</dbReference>
<keyword evidence="4" id="KW-0472">Membrane</keyword>
<gene>
    <name evidence="6" type="ORF">O9H85_18535</name>
</gene>
<evidence type="ECO:0000313" key="7">
    <source>
        <dbReference type="Proteomes" id="UP001527882"/>
    </source>
</evidence>
<dbReference type="EMBL" id="JAQAGZ010000011">
    <property type="protein sequence ID" value="MCZ8514382.1"/>
    <property type="molecule type" value="Genomic_DNA"/>
</dbReference>
<feature type="transmembrane region" description="Helical" evidence="4">
    <location>
        <begin position="170"/>
        <end position="191"/>
    </location>
</feature>
<keyword evidence="4" id="KW-1133">Transmembrane helix</keyword>
<dbReference type="InterPro" id="IPR037185">
    <property type="entry name" value="EmrE-like"/>
</dbReference>
<evidence type="ECO:0000256" key="3">
    <source>
        <dbReference type="SAM" id="MobiDB-lite"/>
    </source>
</evidence>
<feature type="transmembrane region" description="Helical" evidence="4">
    <location>
        <begin position="303"/>
        <end position="322"/>
    </location>
</feature>